<evidence type="ECO:0000313" key="2">
    <source>
        <dbReference type="EMBL" id="AER56107.1"/>
    </source>
</evidence>
<organism evidence="2 3">
    <name type="scientific">Pseudoxanthomonas spadix (strain BD-a59)</name>
    <dbReference type="NCBI Taxonomy" id="1045855"/>
    <lineage>
        <taxon>Bacteria</taxon>
        <taxon>Pseudomonadati</taxon>
        <taxon>Pseudomonadota</taxon>
        <taxon>Gammaproteobacteria</taxon>
        <taxon>Lysobacterales</taxon>
        <taxon>Lysobacteraceae</taxon>
        <taxon>Pseudoxanthomonas</taxon>
    </lineage>
</organism>
<reference evidence="2 3" key="1">
    <citation type="journal article" date="2012" name="J. Bacteriol.">
        <title>Complete Genome Sequence of the BTEX-Degrading Bacterium Pseudoxanthomonas spadix BD-a59.</title>
        <authorList>
            <person name="Lee S.H."/>
            <person name="Jin H.M."/>
            <person name="Lee H.J."/>
            <person name="Kim J.M."/>
            <person name="Jeon C.O."/>
        </authorList>
    </citation>
    <scope>NUCLEOTIDE SEQUENCE [LARGE SCALE GENOMIC DNA]</scope>
    <source>
        <strain evidence="2 3">BD-a59</strain>
    </source>
</reference>
<proteinExistence type="predicted"/>
<evidence type="ECO:0000313" key="3">
    <source>
        <dbReference type="Proteomes" id="UP000005870"/>
    </source>
</evidence>
<dbReference type="AlphaFoldDB" id="G7UT42"/>
<keyword evidence="3" id="KW-1185">Reference proteome</keyword>
<accession>G7UT42</accession>
<dbReference type="STRING" id="1045855.DSC_07280"/>
<protein>
    <submittedName>
        <fullName evidence="2">Uncharacterized protein</fullName>
    </submittedName>
</protein>
<feature type="compositionally biased region" description="Basic and acidic residues" evidence="1">
    <location>
        <begin position="32"/>
        <end position="78"/>
    </location>
</feature>
<evidence type="ECO:0000256" key="1">
    <source>
        <dbReference type="SAM" id="MobiDB-lite"/>
    </source>
</evidence>
<gene>
    <name evidence="2" type="ordered locus">DSC_07280</name>
</gene>
<feature type="region of interest" description="Disordered" evidence="1">
    <location>
        <begin position="28"/>
        <end position="78"/>
    </location>
</feature>
<dbReference type="Proteomes" id="UP000005870">
    <property type="component" value="Chromosome"/>
</dbReference>
<dbReference type="EMBL" id="CP003093">
    <property type="protein sequence ID" value="AER56107.1"/>
    <property type="molecule type" value="Genomic_DNA"/>
</dbReference>
<sequence length="104" mass="11209">MVVGFERAGMTPTAALSKAMKLAYKIDLTKPSAEDTSRTKAKEAPAQKKADAAKAVDTAKRQPPDAGDRGVNRDSTKIRIAELSDAEFDKLPESKKAELRGDYA</sequence>
<dbReference type="KEGG" id="psd:DSC_07280"/>
<dbReference type="RefSeq" id="WP_014160283.1">
    <property type="nucleotide sequence ID" value="NC_016147.2"/>
</dbReference>
<name>G7UT42_PSEUP</name>
<dbReference type="HOGENOM" id="CLU_2247831_0_0_6"/>